<dbReference type="EMBL" id="PDLO01000008">
    <property type="protein sequence ID" value="PHK97491.1"/>
    <property type="molecule type" value="Genomic_DNA"/>
</dbReference>
<dbReference type="Pfam" id="PF19567">
    <property type="entry name" value="CpsB_CapC"/>
    <property type="match status" value="1"/>
</dbReference>
<evidence type="ECO:0000313" key="6">
    <source>
        <dbReference type="Proteomes" id="UP000226437"/>
    </source>
</evidence>
<name>A0A2G0CC05_9BACT</name>
<keyword evidence="6" id="KW-1185">Reference proteome</keyword>
<dbReference type="EC" id="3.1.3.48" evidence="2"/>
<proteinExistence type="inferred from homology"/>
<dbReference type="PANTHER" id="PTHR39181">
    <property type="entry name" value="TYROSINE-PROTEIN PHOSPHATASE YWQE"/>
    <property type="match status" value="1"/>
</dbReference>
<evidence type="ECO:0000313" key="5">
    <source>
        <dbReference type="EMBL" id="PHK97491.1"/>
    </source>
</evidence>
<reference evidence="5 6" key="1">
    <citation type="submission" date="2017-10" db="EMBL/GenBank/DDBJ databases">
        <title>The draft genome sequence of Lewinella marina KCTC 32374.</title>
        <authorList>
            <person name="Wang K."/>
        </authorList>
    </citation>
    <scope>NUCLEOTIDE SEQUENCE [LARGE SCALE GENOMIC DNA]</scope>
    <source>
        <strain evidence="5 6">MKG-38</strain>
    </source>
</reference>
<dbReference type="PANTHER" id="PTHR39181:SF1">
    <property type="entry name" value="TYROSINE-PROTEIN PHOSPHATASE YWQE"/>
    <property type="match status" value="1"/>
</dbReference>
<evidence type="ECO:0000256" key="1">
    <source>
        <dbReference type="ARBA" id="ARBA00005750"/>
    </source>
</evidence>
<dbReference type="Gene3D" id="3.20.20.140">
    <property type="entry name" value="Metal-dependent hydrolases"/>
    <property type="match status" value="1"/>
</dbReference>
<dbReference type="AlphaFoldDB" id="A0A2G0CC05"/>
<dbReference type="Proteomes" id="UP000226437">
    <property type="component" value="Unassembled WGS sequence"/>
</dbReference>
<evidence type="ECO:0000256" key="3">
    <source>
        <dbReference type="ARBA" id="ARBA00022801"/>
    </source>
</evidence>
<dbReference type="SUPFAM" id="SSF89550">
    <property type="entry name" value="PHP domain-like"/>
    <property type="match status" value="1"/>
</dbReference>
<evidence type="ECO:0000256" key="2">
    <source>
        <dbReference type="ARBA" id="ARBA00013064"/>
    </source>
</evidence>
<sequence length="243" mass="27483">MFGFLRRKPPPVKDFGFLQTDMHAHWLPGIDDGAKDLTESLALIQRFVALGYRKLIATPHVMADLYPNSPAIILEKLELVREAVISSGIEIELSAAAEYLIDEGFTDLLQHDNLLTLPGNRILIEFSFVSMPANFAQVLFTAQAKGYQVVLAHPERYSYLHDKPEQLRKLVAKGVELQINTLSLTDHYGTAVRKVAAQLLNEGIVKWLGSDAHRMDHLDKMGRFSRQTDREIVLRGKWHNSQL</sequence>
<comment type="caution">
    <text evidence="5">The sequence shown here is derived from an EMBL/GenBank/DDBJ whole genome shotgun (WGS) entry which is preliminary data.</text>
</comment>
<comment type="catalytic activity">
    <reaction evidence="4">
        <text>O-phospho-L-tyrosyl-[protein] + H2O = L-tyrosyl-[protein] + phosphate</text>
        <dbReference type="Rhea" id="RHEA:10684"/>
        <dbReference type="Rhea" id="RHEA-COMP:10136"/>
        <dbReference type="Rhea" id="RHEA-COMP:20101"/>
        <dbReference type="ChEBI" id="CHEBI:15377"/>
        <dbReference type="ChEBI" id="CHEBI:43474"/>
        <dbReference type="ChEBI" id="CHEBI:46858"/>
        <dbReference type="ChEBI" id="CHEBI:61978"/>
        <dbReference type="EC" id="3.1.3.48"/>
    </reaction>
</comment>
<dbReference type="RefSeq" id="WP_099107482.1">
    <property type="nucleotide sequence ID" value="NZ_JAATJF010000003.1"/>
</dbReference>
<keyword evidence="3" id="KW-0378">Hydrolase</keyword>
<gene>
    <name evidence="5" type="ORF">CGL56_15445</name>
</gene>
<dbReference type="PIRSF" id="PIRSF016557">
    <property type="entry name" value="Caps_synth_CpsB"/>
    <property type="match status" value="1"/>
</dbReference>
<dbReference type="GO" id="GO:0030145">
    <property type="term" value="F:manganese ion binding"/>
    <property type="evidence" value="ECO:0007669"/>
    <property type="project" value="InterPro"/>
</dbReference>
<dbReference type="OrthoDB" id="9788539at2"/>
<dbReference type="InterPro" id="IPR016667">
    <property type="entry name" value="Caps_polysacc_synth_CpsB/CapC"/>
</dbReference>
<evidence type="ECO:0000256" key="4">
    <source>
        <dbReference type="ARBA" id="ARBA00051722"/>
    </source>
</evidence>
<comment type="similarity">
    <text evidence="1">Belongs to the metallo-dependent hydrolases superfamily. CpsB/CapC family.</text>
</comment>
<dbReference type="InterPro" id="IPR016195">
    <property type="entry name" value="Pol/histidinol_Pase-like"/>
</dbReference>
<protein>
    <recommendedName>
        <fullName evidence="2">protein-tyrosine-phosphatase</fullName>
        <ecNumber evidence="2">3.1.3.48</ecNumber>
    </recommendedName>
</protein>
<accession>A0A2G0CC05</accession>
<dbReference type="GO" id="GO:0004725">
    <property type="term" value="F:protein tyrosine phosphatase activity"/>
    <property type="evidence" value="ECO:0007669"/>
    <property type="project" value="UniProtKB-EC"/>
</dbReference>
<organism evidence="5 6">
    <name type="scientific">Neolewinella marina</name>
    <dbReference type="NCBI Taxonomy" id="438751"/>
    <lineage>
        <taxon>Bacteria</taxon>
        <taxon>Pseudomonadati</taxon>
        <taxon>Bacteroidota</taxon>
        <taxon>Saprospiria</taxon>
        <taxon>Saprospirales</taxon>
        <taxon>Lewinellaceae</taxon>
        <taxon>Neolewinella</taxon>
    </lineage>
</organism>